<feature type="transmembrane region" description="Helical" evidence="11">
    <location>
        <begin position="245"/>
        <end position="265"/>
    </location>
</feature>
<keyword evidence="8 11" id="KW-0406">Ion transport</keyword>
<dbReference type="PANTHER" id="PTHR42823:SF3">
    <property type="entry name" value="ATP SYNTHASE SUBUNIT A, CHLOROPLASTIC"/>
    <property type="match status" value="1"/>
</dbReference>
<dbReference type="Proteomes" id="UP000034127">
    <property type="component" value="Unassembled WGS sequence"/>
</dbReference>
<dbReference type="PATRIC" id="fig|1618485.3.peg.54"/>
<gene>
    <name evidence="11" type="primary">atpB</name>
    <name evidence="13" type="ORF">UR63_C0002G0003</name>
</gene>
<name>A0A0G0BG55_9BACT</name>
<dbReference type="HAMAP" id="MF_01393">
    <property type="entry name" value="ATP_synth_a_bact"/>
    <property type="match status" value="1"/>
</dbReference>
<feature type="transmembrane region" description="Helical" evidence="11">
    <location>
        <begin position="46"/>
        <end position="63"/>
    </location>
</feature>
<keyword evidence="11" id="KW-1003">Cell membrane</keyword>
<dbReference type="Gene3D" id="1.20.120.220">
    <property type="entry name" value="ATP synthase, F0 complex, subunit A"/>
    <property type="match status" value="1"/>
</dbReference>
<comment type="subcellular location">
    <subcellularLocation>
        <location evidence="11 12">Cell membrane</location>
        <topology evidence="11 12">Multi-pass membrane protein</topology>
    </subcellularLocation>
    <subcellularLocation>
        <location evidence="1">Membrane</location>
        <topology evidence="1">Multi-pass membrane protein</topology>
    </subcellularLocation>
</comment>
<reference evidence="13 14" key="1">
    <citation type="journal article" date="2015" name="Nature">
        <title>rRNA introns, odd ribosomes, and small enigmatic genomes across a large radiation of phyla.</title>
        <authorList>
            <person name="Brown C.T."/>
            <person name="Hug L.A."/>
            <person name="Thomas B.C."/>
            <person name="Sharon I."/>
            <person name="Castelle C.J."/>
            <person name="Singh A."/>
            <person name="Wilkins M.J."/>
            <person name="Williams K.H."/>
            <person name="Banfield J.F."/>
        </authorList>
    </citation>
    <scope>NUCLEOTIDE SEQUENCE [LARGE SCALE GENOMIC DNA]</scope>
</reference>
<feature type="transmembrane region" description="Helical" evidence="11">
    <location>
        <begin position="75"/>
        <end position="94"/>
    </location>
</feature>
<feature type="transmembrane region" description="Helical" evidence="11">
    <location>
        <begin position="100"/>
        <end position="129"/>
    </location>
</feature>
<dbReference type="PROSITE" id="PS00449">
    <property type="entry name" value="ATPASE_A"/>
    <property type="match status" value="1"/>
</dbReference>
<dbReference type="EMBL" id="LBPX01000002">
    <property type="protein sequence ID" value="KKP68428.1"/>
    <property type="molecule type" value="Genomic_DNA"/>
</dbReference>
<keyword evidence="4 11" id="KW-0138">CF(0)</keyword>
<dbReference type="GO" id="GO:0005886">
    <property type="term" value="C:plasma membrane"/>
    <property type="evidence" value="ECO:0007669"/>
    <property type="project" value="UniProtKB-SubCell"/>
</dbReference>
<dbReference type="PANTHER" id="PTHR42823">
    <property type="entry name" value="ATP SYNTHASE SUBUNIT A, CHLOROPLASTIC"/>
    <property type="match status" value="1"/>
</dbReference>
<evidence type="ECO:0000256" key="4">
    <source>
        <dbReference type="ARBA" id="ARBA00022547"/>
    </source>
</evidence>
<evidence type="ECO:0000313" key="13">
    <source>
        <dbReference type="EMBL" id="KKP68428.1"/>
    </source>
</evidence>
<comment type="function">
    <text evidence="11 12">Key component of the proton channel; it plays a direct role in the translocation of protons across the membrane.</text>
</comment>
<evidence type="ECO:0000256" key="2">
    <source>
        <dbReference type="ARBA" id="ARBA00006810"/>
    </source>
</evidence>
<evidence type="ECO:0000256" key="5">
    <source>
        <dbReference type="ARBA" id="ARBA00022692"/>
    </source>
</evidence>
<dbReference type="PRINTS" id="PR00123">
    <property type="entry name" value="ATPASEA"/>
</dbReference>
<evidence type="ECO:0000256" key="9">
    <source>
        <dbReference type="ARBA" id="ARBA00023136"/>
    </source>
</evidence>
<comment type="caution">
    <text evidence="13">The sequence shown here is derived from an EMBL/GenBank/DDBJ whole genome shotgun (WGS) entry which is preliminary data.</text>
</comment>
<keyword evidence="5 11" id="KW-0812">Transmembrane</keyword>
<dbReference type="GO" id="GO:0045259">
    <property type="term" value="C:proton-transporting ATP synthase complex"/>
    <property type="evidence" value="ECO:0007669"/>
    <property type="project" value="UniProtKB-KW"/>
</dbReference>
<organism evidence="13 14">
    <name type="scientific">Candidatus Roizmanbacteria bacterium GW2011_GWC2_35_12</name>
    <dbReference type="NCBI Taxonomy" id="1618485"/>
    <lineage>
        <taxon>Bacteria</taxon>
        <taxon>Candidatus Roizmaniibacteriota</taxon>
    </lineage>
</organism>
<keyword evidence="7 11" id="KW-1133">Transmembrane helix</keyword>
<dbReference type="InterPro" id="IPR000568">
    <property type="entry name" value="ATP_synth_F0_asu"/>
</dbReference>
<dbReference type="CDD" id="cd00310">
    <property type="entry name" value="ATP-synt_Fo_a_6"/>
    <property type="match status" value="1"/>
</dbReference>
<dbReference type="InterPro" id="IPR045082">
    <property type="entry name" value="ATP_syn_F0_a_bact/chloroplast"/>
</dbReference>
<keyword evidence="3 11" id="KW-0813">Transport</keyword>
<evidence type="ECO:0000256" key="1">
    <source>
        <dbReference type="ARBA" id="ARBA00004141"/>
    </source>
</evidence>
<evidence type="ECO:0000256" key="12">
    <source>
        <dbReference type="RuleBase" id="RU000483"/>
    </source>
</evidence>
<evidence type="ECO:0000256" key="11">
    <source>
        <dbReference type="HAMAP-Rule" id="MF_01393"/>
    </source>
</evidence>
<sequence length="268" mass="30055">MSETVLEETLVETSKKGIQILTEMPAISIKAEPLTHIFDFKFTNSQLLSIIVIISFLLMALRYSKESKQKIKSGFYYFMHFIISSIYSLFKTVLGEKINYFFPLIFSFFAYILLQNWFGLLPGVGSILLKIEENGHQLFAPILRGGNADLNGTFALAIISVVMIQVYGVKFLGFGGYLKKFINLSNPINFALGFLEIVSEFSKILSFSFRLFGNIFAGEVLLTIVAFLVPVLASFPFILLEVFVGFIQALVFSMLTSVFISGAIAKHH</sequence>
<dbReference type="InterPro" id="IPR035908">
    <property type="entry name" value="F0_ATP_A_sf"/>
</dbReference>
<dbReference type="GO" id="GO:0042777">
    <property type="term" value="P:proton motive force-driven plasma membrane ATP synthesis"/>
    <property type="evidence" value="ECO:0007669"/>
    <property type="project" value="TreeGrafter"/>
</dbReference>
<evidence type="ECO:0000256" key="6">
    <source>
        <dbReference type="ARBA" id="ARBA00022781"/>
    </source>
</evidence>
<dbReference type="NCBIfam" id="TIGR01131">
    <property type="entry name" value="ATP_synt_6_or_A"/>
    <property type="match status" value="1"/>
</dbReference>
<dbReference type="Pfam" id="PF00119">
    <property type="entry name" value="ATP-synt_A"/>
    <property type="match status" value="1"/>
</dbReference>
<keyword evidence="9 11" id="KW-0472">Membrane</keyword>
<proteinExistence type="inferred from homology"/>
<accession>A0A0G0BG55</accession>
<protein>
    <recommendedName>
        <fullName evidence="11 12">ATP synthase subunit a</fullName>
    </recommendedName>
    <alternativeName>
        <fullName evidence="11">ATP synthase F0 sector subunit a</fullName>
    </alternativeName>
    <alternativeName>
        <fullName evidence="11">F-ATPase subunit 6</fullName>
    </alternativeName>
</protein>
<evidence type="ECO:0000256" key="8">
    <source>
        <dbReference type="ARBA" id="ARBA00023065"/>
    </source>
</evidence>
<keyword evidence="6 11" id="KW-0375">Hydrogen ion transport</keyword>
<comment type="similarity">
    <text evidence="2 11 12">Belongs to the ATPase A chain family.</text>
</comment>
<evidence type="ECO:0000313" key="14">
    <source>
        <dbReference type="Proteomes" id="UP000034127"/>
    </source>
</evidence>
<feature type="transmembrane region" description="Helical" evidence="11">
    <location>
        <begin position="150"/>
        <end position="169"/>
    </location>
</feature>
<evidence type="ECO:0000256" key="7">
    <source>
        <dbReference type="ARBA" id="ARBA00022989"/>
    </source>
</evidence>
<dbReference type="GO" id="GO:0046933">
    <property type="term" value="F:proton-transporting ATP synthase activity, rotational mechanism"/>
    <property type="evidence" value="ECO:0007669"/>
    <property type="project" value="UniProtKB-UniRule"/>
</dbReference>
<dbReference type="SUPFAM" id="SSF81336">
    <property type="entry name" value="F1F0 ATP synthase subunit A"/>
    <property type="match status" value="1"/>
</dbReference>
<keyword evidence="10 11" id="KW-0066">ATP synthesis</keyword>
<evidence type="ECO:0000256" key="10">
    <source>
        <dbReference type="ARBA" id="ARBA00023310"/>
    </source>
</evidence>
<dbReference type="AlphaFoldDB" id="A0A0G0BG55"/>
<feature type="transmembrane region" description="Helical" evidence="11">
    <location>
        <begin position="211"/>
        <end position="239"/>
    </location>
</feature>
<dbReference type="InterPro" id="IPR023011">
    <property type="entry name" value="ATP_synth_F0_asu_AS"/>
</dbReference>
<evidence type="ECO:0000256" key="3">
    <source>
        <dbReference type="ARBA" id="ARBA00022448"/>
    </source>
</evidence>